<dbReference type="Pfam" id="PF12763">
    <property type="entry name" value="EH"/>
    <property type="match status" value="4"/>
</dbReference>
<feature type="compositionally biased region" description="Polar residues" evidence="2">
    <location>
        <begin position="58"/>
        <end position="67"/>
    </location>
</feature>
<feature type="domain" description="EF-hand" evidence="4">
    <location>
        <begin position="495"/>
        <end position="530"/>
    </location>
</feature>
<feature type="region of interest" description="Disordered" evidence="2">
    <location>
        <begin position="303"/>
        <end position="326"/>
    </location>
</feature>
<dbReference type="PROSITE" id="PS00018">
    <property type="entry name" value="EF_HAND_1"/>
    <property type="match status" value="2"/>
</dbReference>
<dbReference type="GO" id="GO:0016197">
    <property type="term" value="P:endosomal transport"/>
    <property type="evidence" value="ECO:0007669"/>
    <property type="project" value="TreeGrafter"/>
</dbReference>
<dbReference type="PANTHER" id="PTHR11216:SF170">
    <property type="entry name" value="DYNAMIN ASSOCIATED PROTEIN 160, ISOFORM D"/>
    <property type="match status" value="1"/>
</dbReference>
<evidence type="ECO:0000259" key="3">
    <source>
        <dbReference type="PROSITE" id="PS50031"/>
    </source>
</evidence>
<dbReference type="InterPro" id="IPR011992">
    <property type="entry name" value="EF-hand-dom_pair"/>
</dbReference>
<dbReference type="InterPro" id="IPR038425">
    <property type="entry name" value="GAT_sf"/>
</dbReference>
<keyword evidence="6" id="KW-1185">Reference proteome</keyword>
<protein>
    <submittedName>
        <fullName evidence="5">Uncharacterized protein</fullName>
    </submittedName>
</protein>
<dbReference type="SUPFAM" id="SSF47473">
    <property type="entry name" value="EF-hand"/>
    <property type="match status" value="4"/>
</dbReference>
<dbReference type="SMART" id="SM00054">
    <property type="entry name" value="EFh"/>
    <property type="match status" value="3"/>
</dbReference>
<sequence>MQYSQYQQPSCSRHSRTQSYQHHYQAYPTPQVQARQPPPQGYFPPPPGPPPGFTQGQSQKAGPSNNANRVISAEEDIERLLHVCKSGKGNANLLYEALVYAKPDDLKEKGIIQEFLAKCRSSQDLVFSQIPWATTQAERSRRKAKSKKETKEERLLAELLGTNEELLEAIQMYTNLERVGIEQGDMERVLADQKLRSLEAITSFQPTRAESALIDQIFEMADTRRIGSISSHAAVKIFSGSRLSPTVLADIWRIANVEESEMLSRQVVGVAVRLIGHAQANAGKKVEEGWVLLQGATATIQGLEPTGHHNESVAGPSSSSSSIGNLPPLSAEDRTKFMKIFMSSQPEHGALNGNRAREVLIKSKLPMQTLGQIWELADVHKRGYLDAPAFVVAMYLVQGSMAGSIKNLPQSLPPSLYLDASPLSPADTMSPMSPTSTSFLTPPIAGPSSSSRAYGWDVSNEEKDTSDAFFGALDEHSKGYLEGKVARAHFLQSGMSEQDVKQIWSLVDFNGNGRLGQDEFAVALHLIQARQNAVPVPKTLPESLIPPRLRKPVVQEESLIDLAESTSLSSIPPLQPTPTGLPLSPTSPAGPLTTTFTGGTTSSLLAGLPSTSRQFLAPPDGFSGYNSRPSRVVSAPATRPPTTNPSPLLAVGGSGSVSQPHLLLPTSPTAMSMPSPPSIQADNTIPAGWTWDVTPVEKATSDRYFDMLDPWKHGYIEGEAAVPFMSKSKLSESILAKIWDLADSDTDGRLSREDFAVAMHLIKAKIAGREVPDTLPLSLVPPSPAGREAPVIEEASPFDDPPPEQISMPVPMPAPPPPLPARRANDAEGDLPPPPPPPREEQVEAEPEGSDEPPPAYSLVDDGASVDS</sequence>
<gene>
    <name evidence="5" type="ORF">EUX98_g2439</name>
</gene>
<dbReference type="OrthoDB" id="524326at2759"/>
<feature type="domain" description="EF-hand" evidence="4">
    <location>
        <begin position="730"/>
        <end position="765"/>
    </location>
</feature>
<dbReference type="SUPFAM" id="SSF89009">
    <property type="entry name" value="GAT-like domain"/>
    <property type="match status" value="1"/>
</dbReference>
<evidence type="ECO:0000313" key="5">
    <source>
        <dbReference type="EMBL" id="THH31741.1"/>
    </source>
</evidence>
<keyword evidence="1" id="KW-0106">Calcium</keyword>
<feature type="compositionally biased region" description="Polar residues" evidence="2">
    <location>
        <begin position="1"/>
        <end position="34"/>
    </location>
</feature>
<dbReference type="PROSITE" id="PS50222">
    <property type="entry name" value="EF_HAND_2"/>
    <property type="match status" value="2"/>
</dbReference>
<dbReference type="InterPro" id="IPR002048">
    <property type="entry name" value="EF_hand_dom"/>
</dbReference>
<dbReference type="PANTHER" id="PTHR11216">
    <property type="entry name" value="EH DOMAIN"/>
    <property type="match status" value="1"/>
</dbReference>
<organism evidence="5 6">
    <name type="scientific">Antrodiella citrinella</name>
    <dbReference type="NCBI Taxonomy" id="2447956"/>
    <lineage>
        <taxon>Eukaryota</taxon>
        <taxon>Fungi</taxon>
        <taxon>Dikarya</taxon>
        <taxon>Basidiomycota</taxon>
        <taxon>Agaricomycotina</taxon>
        <taxon>Agaricomycetes</taxon>
        <taxon>Polyporales</taxon>
        <taxon>Steccherinaceae</taxon>
        <taxon>Antrodiella</taxon>
    </lineage>
</organism>
<dbReference type="Gene3D" id="1.10.238.10">
    <property type="entry name" value="EF-hand"/>
    <property type="match status" value="4"/>
</dbReference>
<dbReference type="InterPro" id="IPR000261">
    <property type="entry name" value="EH_dom"/>
</dbReference>
<feature type="compositionally biased region" description="Pro residues" evidence="2">
    <location>
        <begin position="799"/>
        <end position="820"/>
    </location>
</feature>
<name>A0A4S4N1X5_9APHY</name>
<dbReference type="Gene3D" id="1.20.58.160">
    <property type="match status" value="1"/>
</dbReference>
<dbReference type="EMBL" id="SGPM01000038">
    <property type="protein sequence ID" value="THH31741.1"/>
    <property type="molecule type" value="Genomic_DNA"/>
</dbReference>
<proteinExistence type="predicted"/>
<evidence type="ECO:0000313" key="6">
    <source>
        <dbReference type="Proteomes" id="UP000308730"/>
    </source>
</evidence>
<dbReference type="GO" id="GO:0005886">
    <property type="term" value="C:plasma membrane"/>
    <property type="evidence" value="ECO:0007669"/>
    <property type="project" value="TreeGrafter"/>
</dbReference>
<dbReference type="InterPro" id="IPR018247">
    <property type="entry name" value="EF_Hand_1_Ca_BS"/>
</dbReference>
<feature type="domain" description="EH" evidence="3">
    <location>
        <begin position="210"/>
        <end position="279"/>
    </location>
</feature>
<evidence type="ECO:0000259" key="4">
    <source>
        <dbReference type="PROSITE" id="PS50222"/>
    </source>
</evidence>
<accession>A0A4S4N1X5</accession>
<dbReference type="GO" id="GO:0005509">
    <property type="term" value="F:calcium ion binding"/>
    <property type="evidence" value="ECO:0007669"/>
    <property type="project" value="InterPro"/>
</dbReference>
<evidence type="ECO:0000256" key="2">
    <source>
        <dbReference type="SAM" id="MobiDB-lite"/>
    </source>
</evidence>
<feature type="region of interest" description="Disordered" evidence="2">
    <location>
        <begin position="427"/>
        <end position="446"/>
    </location>
</feature>
<dbReference type="Proteomes" id="UP000308730">
    <property type="component" value="Unassembled WGS sequence"/>
</dbReference>
<feature type="compositionally biased region" description="Low complexity" evidence="2">
    <location>
        <begin position="428"/>
        <end position="443"/>
    </location>
</feature>
<feature type="domain" description="EH" evidence="3">
    <location>
        <begin position="697"/>
        <end position="786"/>
    </location>
</feature>
<comment type="caution">
    <text evidence="5">The sequence shown here is derived from an EMBL/GenBank/DDBJ whole genome shotgun (WGS) entry which is preliminary data.</text>
</comment>
<feature type="compositionally biased region" description="Pro residues" evidence="2">
    <location>
        <begin position="36"/>
        <end position="52"/>
    </location>
</feature>
<dbReference type="PROSITE" id="PS50031">
    <property type="entry name" value="EH"/>
    <property type="match status" value="4"/>
</dbReference>
<dbReference type="GO" id="GO:0006897">
    <property type="term" value="P:endocytosis"/>
    <property type="evidence" value="ECO:0007669"/>
    <property type="project" value="TreeGrafter"/>
</dbReference>
<reference evidence="5 6" key="1">
    <citation type="submission" date="2019-02" db="EMBL/GenBank/DDBJ databases">
        <title>Genome sequencing of the rare red list fungi Antrodiella citrinella (Flaviporus citrinellus).</title>
        <authorList>
            <person name="Buettner E."/>
            <person name="Kellner H."/>
        </authorList>
    </citation>
    <scope>NUCLEOTIDE SEQUENCE [LARGE SCALE GENOMIC DNA]</scope>
    <source>
        <strain evidence="5 6">DSM 108506</strain>
    </source>
</reference>
<evidence type="ECO:0000256" key="1">
    <source>
        <dbReference type="ARBA" id="ARBA00022837"/>
    </source>
</evidence>
<dbReference type="GO" id="GO:0005737">
    <property type="term" value="C:cytoplasm"/>
    <property type="evidence" value="ECO:0007669"/>
    <property type="project" value="TreeGrafter"/>
</dbReference>
<dbReference type="CDD" id="cd00052">
    <property type="entry name" value="EH"/>
    <property type="match status" value="3"/>
</dbReference>
<feature type="domain" description="EH" evidence="3">
    <location>
        <begin position="462"/>
        <end position="551"/>
    </location>
</feature>
<feature type="domain" description="EH" evidence="3">
    <location>
        <begin position="333"/>
        <end position="416"/>
    </location>
</feature>
<dbReference type="CDD" id="cd21383">
    <property type="entry name" value="GAT_GGA_Tom1-like"/>
    <property type="match status" value="1"/>
</dbReference>
<feature type="region of interest" description="Disordered" evidence="2">
    <location>
        <begin position="616"/>
        <end position="683"/>
    </location>
</feature>
<feature type="region of interest" description="Disordered" evidence="2">
    <location>
        <begin position="793"/>
        <end position="868"/>
    </location>
</feature>
<dbReference type="SMART" id="SM00027">
    <property type="entry name" value="EH"/>
    <property type="match status" value="4"/>
</dbReference>
<dbReference type="AlphaFoldDB" id="A0A4S4N1X5"/>
<feature type="region of interest" description="Disordered" evidence="2">
    <location>
        <begin position="1"/>
        <end position="67"/>
    </location>
</feature>